<reference evidence="10 11" key="1">
    <citation type="journal article" date="2011" name="Genome Biol. Evol.">
        <title>Integration of the genetic map and genome assembly of fugu facilitates insights into distinct features of genome evolution in teleosts and mammals.</title>
        <authorList>
            <person name="Kai W."/>
            <person name="Kikuchi K."/>
            <person name="Tohari S."/>
            <person name="Chew A.K."/>
            <person name="Tay A."/>
            <person name="Fujiwara A."/>
            <person name="Hosoya S."/>
            <person name="Suetake H."/>
            <person name="Naruse K."/>
            <person name="Brenner S."/>
            <person name="Suzuki Y."/>
            <person name="Venkatesh B."/>
        </authorList>
    </citation>
    <scope>NUCLEOTIDE SEQUENCE [LARGE SCALE GENOMIC DNA]</scope>
</reference>
<dbReference type="Pfam" id="PF00782">
    <property type="entry name" value="DSPc"/>
    <property type="match status" value="1"/>
</dbReference>
<sequence>MRPEEEPEYQTPPTCDLLGLLLKNRRPTGAVNEVWLNLYVGDAFTAQNKPQLANLGITHVLNAAHGPQHIDTGPRFYNDANIEYHGVEASDCKDFDLRPFFRDAAEFIHVALRQQGKVLVHCARGISRSATLVLAYLMLREGLTLVEALEAVCRHRNILPNVGFLNQLRQLDASLARQRNKGQIALPEK</sequence>
<comment type="catalytic activity">
    <reaction evidence="4 7">
        <text>O-phospho-L-seryl-[protein] + H2O = L-seryl-[protein] + phosphate</text>
        <dbReference type="Rhea" id="RHEA:20629"/>
        <dbReference type="Rhea" id="RHEA-COMP:9863"/>
        <dbReference type="Rhea" id="RHEA-COMP:11604"/>
        <dbReference type="ChEBI" id="CHEBI:15377"/>
        <dbReference type="ChEBI" id="CHEBI:29999"/>
        <dbReference type="ChEBI" id="CHEBI:43474"/>
        <dbReference type="ChEBI" id="CHEBI:83421"/>
        <dbReference type="EC" id="3.1.3.16"/>
    </reaction>
</comment>
<dbReference type="EC" id="3.1.3.48" evidence="7"/>
<evidence type="ECO:0000256" key="6">
    <source>
        <dbReference type="PIRSR" id="PIRSR620405-1"/>
    </source>
</evidence>
<dbReference type="GO" id="GO:0005737">
    <property type="term" value="C:cytoplasm"/>
    <property type="evidence" value="ECO:0007669"/>
    <property type="project" value="TreeGrafter"/>
</dbReference>
<dbReference type="SUPFAM" id="SSF52799">
    <property type="entry name" value="(Phosphotyrosine protein) phosphatases II"/>
    <property type="match status" value="1"/>
</dbReference>
<dbReference type="GeneID" id="101061246"/>
<dbReference type="PRINTS" id="PR01909">
    <property type="entry name" value="ADSPHPHTASEA"/>
</dbReference>
<feature type="domain" description="Tyrosine-protein phosphatase" evidence="8">
    <location>
        <begin position="29"/>
        <end position="177"/>
    </location>
</feature>
<keyword evidence="11" id="KW-1185">Reference proteome</keyword>
<dbReference type="PANTHER" id="PTHR45682:SF10">
    <property type="entry name" value="DUAL SPECIFICITY PROTEIN PHOSPHATASE 13 ISOFORM B"/>
    <property type="match status" value="1"/>
</dbReference>
<dbReference type="RefSeq" id="XP_029698890.1">
    <property type="nucleotide sequence ID" value="XM_029843030.1"/>
</dbReference>
<dbReference type="InterPro" id="IPR029021">
    <property type="entry name" value="Prot-tyrosine_phosphatase-like"/>
</dbReference>
<evidence type="ECO:0000313" key="11">
    <source>
        <dbReference type="Proteomes" id="UP000005226"/>
    </source>
</evidence>
<dbReference type="InterPro" id="IPR000340">
    <property type="entry name" value="Dual-sp_phosphatase_cat-dom"/>
</dbReference>
<evidence type="ECO:0000259" key="8">
    <source>
        <dbReference type="PROSITE" id="PS50054"/>
    </source>
</evidence>
<dbReference type="OMA" id="YETPPIC"/>
<dbReference type="InterPro" id="IPR016130">
    <property type="entry name" value="Tyr_Pase_AS"/>
</dbReference>
<comment type="similarity">
    <text evidence="1 7">Belongs to the protein-tyrosine phosphatase family. Non-receptor class dual specificity subfamily.</text>
</comment>
<dbReference type="GO" id="GO:0004725">
    <property type="term" value="F:protein tyrosine phosphatase activity"/>
    <property type="evidence" value="ECO:0007669"/>
    <property type="project" value="UniProtKB-EC"/>
</dbReference>
<accession>A0A3B5KMB9</accession>
<dbReference type="GO" id="GO:0004722">
    <property type="term" value="F:protein serine/threonine phosphatase activity"/>
    <property type="evidence" value="ECO:0007669"/>
    <property type="project" value="UniProtKB-EC"/>
</dbReference>
<dbReference type="AlphaFoldDB" id="A0A3B5KMB9"/>
<comment type="catalytic activity">
    <reaction evidence="5 7">
        <text>O-phospho-L-threonyl-[protein] + H2O = L-threonyl-[protein] + phosphate</text>
        <dbReference type="Rhea" id="RHEA:47004"/>
        <dbReference type="Rhea" id="RHEA-COMP:11060"/>
        <dbReference type="Rhea" id="RHEA-COMP:11605"/>
        <dbReference type="ChEBI" id="CHEBI:15377"/>
        <dbReference type="ChEBI" id="CHEBI:30013"/>
        <dbReference type="ChEBI" id="CHEBI:43474"/>
        <dbReference type="ChEBI" id="CHEBI:61977"/>
        <dbReference type="EC" id="3.1.3.16"/>
    </reaction>
</comment>
<dbReference type="PRINTS" id="PR01908">
    <property type="entry name" value="ADSPHPHTASE"/>
</dbReference>
<comment type="function">
    <text evidence="7">Dual specificity phosphatase able to dephosphorylate phosphotyrosine, phosphoserine and phosphothreonine residues, with a preference for phosphotyrosine as a substrate.</text>
</comment>
<gene>
    <name evidence="10" type="primary">LOC101061246</name>
</gene>
<dbReference type="InterPro" id="IPR020405">
    <property type="entry name" value="Atypical_DUSP_subfamA"/>
</dbReference>
<evidence type="ECO:0000256" key="1">
    <source>
        <dbReference type="ARBA" id="ARBA00008601"/>
    </source>
</evidence>
<proteinExistence type="inferred from homology"/>
<organism evidence="10 11">
    <name type="scientific">Takifugu rubripes</name>
    <name type="common">Japanese pufferfish</name>
    <name type="synonym">Fugu rubripes</name>
    <dbReference type="NCBI Taxonomy" id="31033"/>
    <lineage>
        <taxon>Eukaryota</taxon>
        <taxon>Metazoa</taxon>
        <taxon>Chordata</taxon>
        <taxon>Craniata</taxon>
        <taxon>Vertebrata</taxon>
        <taxon>Euteleostomi</taxon>
        <taxon>Actinopterygii</taxon>
        <taxon>Neopterygii</taxon>
        <taxon>Teleostei</taxon>
        <taxon>Neoteleostei</taxon>
        <taxon>Acanthomorphata</taxon>
        <taxon>Eupercaria</taxon>
        <taxon>Tetraodontiformes</taxon>
        <taxon>Tetradontoidea</taxon>
        <taxon>Tetraodontidae</taxon>
        <taxon>Takifugu</taxon>
    </lineage>
</organism>
<feature type="domain" description="Tyrosine specific protein phosphatases" evidence="9">
    <location>
        <begin position="98"/>
        <end position="156"/>
    </location>
</feature>
<reference evidence="10" key="3">
    <citation type="submission" date="2025-09" db="UniProtKB">
        <authorList>
            <consortium name="Ensembl"/>
        </authorList>
    </citation>
    <scope>IDENTIFICATION</scope>
</reference>
<dbReference type="EC" id="3.1.3.16" evidence="7"/>
<dbReference type="Proteomes" id="UP000005226">
    <property type="component" value="Chromosome 1"/>
</dbReference>
<evidence type="ECO:0000313" key="10">
    <source>
        <dbReference type="Ensembl" id="ENSTRUP00000056449.2"/>
    </source>
</evidence>
<evidence type="ECO:0000256" key="5">
    <source>
        <dbReference type="ARBA" id="ARBA00048336"/>
    </source>
</evidence>
<dbReference type="SMART" id="SM00195">
    <property type="entry name" value="DSPc"/>
    <property type="match status" value="1"/>
</dbReference>
<evidence type="ECO:0000256" key="3">
    <source>
        <dbReference type="ARBA" id="ARBA00022912"/>
    </source>
</evidence>
<dbReference type="PROSITE" id="PS50056">
    <property type="entry name" value="TYR_PHOSPHATASE_2"/>
    <property type="match status" value="1"/>
</dbReference>
<reference evidence="10" key="2">
    <citation type="submission" date="2025-08" db="UniProtKB">
        <authorList>
            <consortium name="Ensembl"/>
        </authorList>
    </citation>
    <scope>IDENTIFICATION</scope>
</reference>
<dbReference type="GO" id="GO:0033549">
    <property type="term" value="F:MAP kinase phosphatase activity"/>
    <property type="evidence" value="ECO:0007669"/>
    <property type="project" value="TreeGrafter"/>
</dbReference>
<dbReference type="PROSITE" id="PS00383">
    <property type="entry name" value="TYR_PHOSPHATASE_1"/>
    <property type="match status" value="1"/>
</dbReference>
<name>A0A3B5KMB9_TAKRU</name>
<dbReference type="Ensembl" id="ENSTRUT00000052632.2">
    <property type="protein sequence ID" value="ENSTRUP00000056449.2"/>
    <property type="gene ID" value="ENSTRUG00000021986.2"/>
</dbReference>
<dbReference type="STRING" id="31033.ENSTRUP00000087580"/>
<dbReference type="PROSITE" id="PS50054">
    <property type="entry name" value="TYR_PHOSPHATASE_DUAL"/>
    <property type="match status" value="1"/>
</dbReference>
<protein>
    <recommendedName>
        <fullName evidence="7">Dual specificity protein phosphatase</fullName>
        <ecNumber evidence="7">3.1.3.16</ecNumber>
        <ecNumber evidence="7">3.1.3.48</ecNumber>
    </recommendedName>
</protein>
<dbReference type="PANTHER" id="PTHR45682">
    <property type="entry name" value="AGAP008228-PA"/>
    <property type="match status" value="1"/>
</dbReference>
<comment type="catalytic activity">
    <reaction evidence="7">
        <text>O-phospho-L-tyrosyl-[protein] + H2O = L-tyrosyl-[protein] + phosphate</text>
        <dbReference type="Rhea" id="RHEA:10684"/>
        <dbReference type="Rhea" id="RHEA-COMP:10136"/>
        <dbReference type="Rhea" id="RHEA-COMP:20101"/>
        <dbReference type="ChEBI" id="CHEBI:15377"/>
        <dbReference type="ChEBI" id="CHEBI:43474"/>
        <dbReference type="ChEBI" id="CHEBI:46858"/>
        <dbReference type="ChEBI" id="CHEBI:61978"/>
        <dbReference type="EC" id="3.1.3.48"/>
    </reaction>
</comment>
<feature type="active site" description="Phosphocysteine intermediate" evidence="6">
    <location>
        <position position="122"/>
    </location>
</feature>
<dbReference type="InterPro" id="IPR000387">
    <property type="entry name" value="Tyr_Pase_dom"/>
</dbReference>
<keyword evidence="3 7" id="KW-0904">Protein phosphatase</keyword>
<evidence type="ECO:0000256" key="7">
    <source>
        <dbReference type="RuleBase" id="RU366038"/>
    </source>
</evidence>
<dbReference type="InterPro" id="IPR020422">
    <property type="entry name" value="TYR_PHOSPHATASE_DUAL_dom"/>
</dbReference>
<keyword evidence="2 7" id="KW-0378">Hydrolase</keyword>
<dbReference type="GO" id="GO:0043409">
    <property type="term" value="P:negative regulation of MAPK cascade"/>
    <property type="evidence" value="ECO:0007669"/>
    <property type="project" value="TreeGrafter"/>
</dbReference>
<evidence type="ECO:0000259" key="9">
    <source>
        <dbReference type="PROSITE" id="PS50056"/>
    </source>
</evidence>
<dbReference type="GeneTree" id="ENSGT00940000154628"/>
<evidence type="ECO:0000256" key="4">
    <source>
        <dbReference type="ARBA" id="ARBA00047761"/>
    </source>
</evidence>
<dbReference type="Gene3D" id="3.90.190.10">
    <property type="entry name" value="Protein tyrosine phosphatase superfamily"/>
    <property type="match status" value="1"/>
</dbReference>
<dbReference type="GO" id="GO:0008138">
    <property type="term" value="F:protein tyrosine/serine/threonine phosphatase activity"/>
    <property type="evidence" value="ECO:0007669"/>
    <property type="project" value="UniProtKB-UniRule"/>
</dbReference>
<evidence type="ECO:0000256" key="2">
    <source>
        <dbReference type="ARBA" id="ARBA00022801"/>
    </source>
</evidence>